<gene>
    <name evidence="2" type="ORF">STRTUCAR8_00200</name>
</gene>
<feature type="region of interest" description="Disordered" evidence="1">
    <location>
        <begin position="1"/>
        <end position="27"/>
    </location>
</feature>
<evidence type="ECO:0000256" key="1">
    <source>
        <dbReference type="SAM" id="MobiDB-lite"/>
    </source>
</evidence>
<evidence type="ECO:0000313" key="3">
    <source>
        <dbReference type="Proteomes" id="UP000010931"/>
    </source>
</evidence>
<evidence type="ECO:0000313" key="2">
    <source>
        <dbReference type="EMBL" id="ELP62164.1"/>
    </source>
</evidence>
<sequence length="99" mass="11215">MGPYDSQYLERAMPNRERNRERRDLASSQDYLLDPCRKASSTPPELHGCLIQFSEHTSAAWATKARREPTRIVEAANAAAHDHYRNHPADALRELGLTG</sequence>
<name>L7ETG7_STRT8</name>
<proteinExistence type="predicted"/>
<comment type="caution">
    <text evidence="2">The sequence shown here is derived from an EMBL/GenBank/DDBJ whole genome shotgun (WGS) entry which is preliminary data.</text>
</comment>
<feature type="compositionally biased region" description="Basic and acidic residues" evidence="1">
    <location>
        <begin position="13"/>
        <end position="25"/>
    </location>
</feature>
<accession>L7ETG7</accession>
<reference evidence="2 3" key="1">
    <citation type="journal article" date="2011" name="Plasmid">
        <title>Streptomyces turgidiscabies Car8 contains a modular pathogenicity island that shares virulence genes with other actinobacterial plant pathogens.</title>
        <authorList>
            <person name="Huguet-Tapia J.C."/>
            <person name="Badger J.H."/>
            <person name="Loria R."/>
            <person name="Pettis G.S."/>
        </authorList>
    </citation>
    <scope>NUCLEOTIDE SEQUENCE [LARGE SCALE GENOMIC DNA]</scope>
    <source>
        <strain evidence="2 3">Car8</strain>
    </source>
</reference>
<dbReference type="AlphaFoldDB" id="L7ETG7"/>
<organism evidence="2 3">
    <name type="scientific">Streptomyces turgidiscabies (strain Car8)</name>
    <dbReference type="NCBI Taxonomy" id="698760"/>
    <lineage>
        <taxon>Bacteria</taxon>
        <taxon>Bacillati</taxon>
        <taxon>Actinomycetota</taxon>
        <taxon>Actinomycetes</taxon>
        <taxon>Kitasatosporales</taxon>
        <taxon>Streptomycetaceae</taxon>
        <taxon>Streptomyces</taxon>
    </lineage>
</organism>
<dbReference type="Proteomes" id="UP000010931">
    <property type="component" value="Unassembled WGS sequence"/>
</dbReference>
<dbReference type="EMBL" id="AEJB01000630">
    <property type="protein sequence ID" value="ELP62164.1"/>
    <property type="molecule type" value="Genomic_DNA"/>
</dbReference>
<protein>
    <submittedName>
        <fullName evidence="2">Uncharacterized protein</fullName>
    </submittedName>
</protein>
<keyword evidence="3" id="KW-1185">Reference proteome</keyword>